<dbReference type="GO" id="GO:0005737">
    <property type="term" value="C:cytoplasm"/>
    <property type="evidence" value="ECO:0007669"/>
    <property type="project" value="TreeGrafter"/>
</dbReference>
<name>A0A8S3Y543_PARAO</name>
<comment type="caution">
    <text evidence="9">The sequence shown here is derived from an EMBL/GenBank/DDBJ whole genome shotgun (WGS) entry which is preliminary data.</text>
</comment>
<dbReference type="Pfam" id="PF01189">
    <property type="entry name" value="Methyltr_RsmB-F"/>
    <property type="match status" value="1"/>
</dbReference>
<feature type="binding site" evidence="6">
    <location>
        <position position="218"/>
    </location>
    <ligand>
        <name>S-adenosyl-L-methionine</name>
        <dbReference type="ChEBI" id="CHEBI:59789"/>
    </ligand>
</feature>
<evidence type="ECO:0000256" key="1">
    <source>
        <dbReference type="ARBA" id="ARBA00007494"/>
    </source>
</evidence>
<dbReference type="GO" id="GO:0005634">
    <property type="term" value="C:nucleus"/>
    <property type="evidence" value="ECO:0007669"/>
    <property type="project" value="TreeGrafter"/>
</dbReference>
<dbReference type="InterPro" id="IPR001678">
    <property type="entry name" value="MeTrfase_RsmB-F_NOP2_dom"/>
</dbReference>
<evidence type="ECO:0000256" key="3">
    <source>
        <dbReference type="ARBA" id="ARBA00022679"/>
    </source>
</evidence>
<dbReference type="Proteomes" id="UP000691718">
    <property type="component" value="Unassembled WGS sequence"/>
</dbReference>
<dbReference type="InterPro" id="IPR023267">
    <property type="entry name" value="RCMT"/>
</dbReference>
<dbReference type="InterPro" id="IPR049560">
    <property type="entry name" value="MeTrfase_RsmB-F_NOP2_cat"/>
</dbReference>
<gene>
    <name evidence="9" type="ORF">PAPOLLO_LOCUS24609</name>
</gene>
<feature type="compositionally biased region" description="Basic residues" evidence="7">
    <location>
        <begin position="1"/>
        <end position="17"/>
    </location>
</feature>
<dbReference type="EMBL" id="CAJQZP010001479">
    <property type="protein sequence ID" value="CAG5049818.1"/>
    <property type="molecule type" value="Genomic_DNA"/>
</dbReference>
<proteinExistence type="inferred from homology"/>
<feature type="binding site" evidence="6">
    <location>
        <position position="245"/>
    </location>
    <ligand>
        <name>S-adenosyl-L-methionine</name>
        <dbReference type="ChEBI" id="CHEBI:59789"/>
    </ligand>
</feature>
<keyword evidence="4 6" id="KW-0949">S-adenosyl-L-methionine</keyword>
<feature type="binding site" evidence="6">
    <location>
        <begin position="188"/>
        <end position="194"/>
    </location>
    <ligand>
        <name>S-adenosyl-L-methionine</name>
        <dbReference type="ChEBI" id="CHEBI:59789"/>
    </ligand>
</feature>
<protein>
    <submittedName>
        <fullName evidence="9">(apollo) hypothetical protein</fullName>
    </submittedName>
</protein>
<keyword evidence="10" id="KW-1185">Reference proteome</keyword>
<dbReference type="PANTHER" id="PTHR22808:SF1">
    <property type="entry name" value="RNA CYTOSINE-C(5)-METHYLTRANSFERASE NSUN2-RELATED"/>
    <property type="match status" value="1"/>
</dbReference>
<dbReference type="PANTHER" id="PTHR22808">
    <property type="entry name" value="NCL1 YEAST -RELATED NOL1/NOP2/FMU SUN DOMAIN-CONTAINING"/>
    <property type="match status" value="1"/>
</dbReference>
<accession>A0A8S3Y543</accession>
<dbReference type="AlphaFoldDB" id="A0A8S3Y543"/>
<dbReference type="InterPro" id="IPR018314">
    <property type="entry name" value="RsmB/NOL1/NOP2-like_CS"/>
</dbReference>
<dbReference type="PROSITE" id="PS51686">
    <property type="entry name" value="SAM_MT_RSMB_NOP"/>
    <property type="match status" value="1"/>
</dbReference>
<evidence type="ECO:0000259" key="8">
    <source>
        <dbReference type="PROSITE" id="PS51686"/>
    </source>
</evidence>
<evidence type="ECO:0000313" key="9">
    <source>
        <dbReference type="EMBL" id="CAG5049818.1"/>
    </source>
</evidence>
<evidence type="ECO:0000256" key="6">
    <source>
        <dbReference type="PROSITE-ProRule" id="PRU01023"/>
    </source>
</evidence>
<dbReference type="FunFam" id="3.40.50.150:FF:000271">
    <property type="entry name" value="NOL1/NOP2/Sun family protein"/>
    <property type="match status" value="1"/>
</dbReference>
<evidence type="ECO:0000256" key="4">
    <source>
        <dbReference type="ARBA" id="ARBA00022691"/>
    </source>
</evidence>
<feature type="binding site" evidence="6">
    <location>
        <position position="274"/>
    </location>
    <ligand>
        <name>S-adenosyl-L-methionine</name>
        <dbReference type="ChEBI" id="CHEBI:59789"/>
    </ligand>
</feature>
<feature type="domain" description="SAM-dependent MTase RsmB/NOP-type" evidence="8">
    <location>
        <begin position="65"/>
        <end position="384"/>
    </location>
</feature>
<keyword evidence="2 6" id="KW-0489">Methyltransferase</keyword>
<dbReference type="GO" id="GO:0030488">
    <property type="term" value="P:tRNA methylation"/>
    <property type="evidence" value="ECO:0007669"/>
    <property type="project" value="TreeGrafter"/>
</dbReference>
<feature type="compositionally biased region" description="Basic and acidic residues" evidence="7">
    <location>
        <begin position="18"/>
        <end position="35"/>
    </location>
</feature>
<dbReference type="OrthoDB" id="6093671at2759"/>
<sequence length="504" mass="56876">MGRRNRNVNKFAQRKRERKEQAKNPQEKPADDTRKHYEDIVRENASFEEYYKTQKVCPEEEWSDFMTSLKENLPTAFRITGSKCEADALLNIVKSEYFSDILNMKIKNGDKDEEEEIKPISLPWYPGGLAWQLRLSRTDIRRNELLYKLHNFLVAETAAGGVSRQEAVSMIPPVVLKVEPHHKVLDMCAAPGSKTAQLIEFLHAEEEKVPTGFVMANDVDNSRCYMLVHQAKRLNSPCILITNHDSAVMPSLITTDEKDPTVTKPLKFDRILCDVPCSGDATLRKNPDIWLKWSTGNGNNLHGIQYRILRRGCELLAVGGRLVYSTCSFNPIENEAVIHRLLQEIGDSVKLVDVSDMLPGLKFHKVHWCQYAACALFGALVPLDTLSTLAPPVHWCQYAACTLFGALVPLVHLEYTRTSSALVSVRCLCLRYTLSRLALPVHWCQYAACALFGVLVPSVHLEYTRTSQCTGKPACALEYTRTARALVSVRCLCALRYTRAFGTP</sequence>
<evidence type="ECO:0000256" key="2">
    <source>
        <dbReference type="ARBA" id="ARBA00022603"/>
    </source>
</evidence>
<dbReference type="GO" id="GO:0000049">
    <property type="term" value="F:tRNA binding"/>
    <property type="evidence" value="ECO:0007669"/>
    <property type="project" value="TreeGrafter"/>
</dbReference>
<reference evidence="9" key="1">
    <citation type="submission" date="2021-04" db="EMBL/GenBank/DDBJ databases">
        <authorList>
            <person name="Tunstrom K."/>
        </authorList>
    </citation>
    <scope>NUCLEOTIDE SEQUENCE</scope>
</reference>
<dbReference type="PROSITE" id="PS01153">
    <property type="entry name" value="NOL1_NOP2_SUN"/>
    <property type="match status" value="1"/>
</dbReference>
<feature type="active site" description="Nucleophile" evidence="6">
    <location>
        <position position="327"/>
    </location>
</feature>
<evidence type="ECO:0000313" key="10">
    <source>
        <dbReference type="Proteomes" id="UP000691718"/>
    </source>
</evidence>
<dbReference type="GO" id="GO:0016428">
    <property type="term" value="F:tRNA (cytidine-5-)-methyltransferase activity"/>
    <property type="evidence" value="ECO:0007669"/>
    <property type="project" value="TreeGrafter"/>
</dbReference>
<keyword evidence="3 6" id="KW-0808">Transferase</keyword>
<evidence type="ECO:0000256" key="5">
    <source>
        <dbReference type="ARBA" id="ARBA00022884"/>
    </source>
</evidence>
<evidence type="ECO:0000256" key="7">
    <source>
        <dbReference type="SAM" id="MobiDB-lite"/>
    </source>
</evidence>
<keyword evidence="5 6" id="KW-0694">RNA-binding</keyword>
<organism evidence="9 10">
    <name type="scientific">Parnassius apollo</name>
    <name type="common">Apollo butterfly</name>
    <name type="synonym">Papilio apollo</name>
    <dbReference type="NCBI Taxonomy" id="110799"/>
    <lineage>
        <taxon>Eukaryota</taxon>
        <taxon>Metazoa</taxon>
        <taxon>Ecdysozoa</taxon>
        <taxon>Arthropoda</taxon>
        <taxon>Hexapoda</taxon>
        <taxon>Insecta</taxon>
        <taxon>Pterygota</taxon>
        <taxon>Neoptera</taxon>
        <taxon>Endopterygota</taxon>
        <taxon>Lepidoptera</taxon>
        <taxon>Glossata</taxon>
        <taxon>Ditrysia</taxon>
        <taxon>Papilionoidea</taxon>
        <taxon>Papilionidae</taxon>
        <taxon>Parnassiinae</taxon>
        <taxon>Parnassini</taxon>
        <taxon>Parnassius</taxon>
        <taxon>Parnassius</taxon>
    </lineage>
</organism>
<feature type="region of interest" description="Disordered" evidence="7">
    <location>
        <begin position="1"/>
        <end position="35"/>
    </location>
</feature>
<comment type="similarity">
    <text evidence="1 6">Belongs to the class I-like SAM-binding methyltransferase superfamily. RsmB/NOP family.</text>
</comment>